<evidence type="ECO:0000313" key="2">
    <source>
        <dbReference type="Proteomes" id="UP000030746"/>
    </source>
</evidence>
<dbReference type="EMBL" id="KB201362">
    <property type="protein sequence ID" value="ESO96986.1"/>
    <property type="molecule type" value="Genomic_DNA"/>
</dbReference>
<sequence length="183" mass="21027">MVDDTTCDNMKCTQLIHGLNRLDNQQICRKLGESIDCVADFLDNCQALTEEMKETVRNDVLRMRQDHSDICPVTTEEEEGGRTIPDQSGICDNTKCAEIIYGMNWFDQKQMCSKFRETLDCVANFAENCPDLTEAIRTSVREDNVLMKEQFKEMCPDIAVAMKPQIRVLITLTILQILFLKLY</sequence>
<accession>V4ATD5</accession>
<dbReference type="GeneID" id="20248696"/>
<gene>
    <name evidence="1" type="ORF">LOTGIDRAFT_231744</name>
</gene>
<reference evidence="1 2" key="1">
    <citation type="journal article" date="2013" name="Nature">
        <title>Insights into bilaterian evolution from three spiralian genomes.</title>
        <authorList>
            <person name="Simakov O."/>
            <person name="Marletaz F."/>
            <person name="Cho S.J."/>
            <person name="Edsinger-Gonzales E."/>
            <person name="Havlak P."/>
            <person name="Hellsten U."/>
            <person name="Kuo D.H."/>
            <person name="Larsson T."/>
            <person name="Lv J."/>
            <person name="Arendt D."/>
            <person name="Savage R."/>
            <person name="Osoegawa K."/>
            <person name="de Jong P."/>
            <person name="Grimwood J."/>
            <person name="Chapman J.A."/>
            <person name="Shapiro H."/>
            <person name="Aerts A."/>
            <person name="Otillar R.P."/>
            <person name="Terry A.Y."/>
            <person name="Boore J.L."/>
            <person name="Grigoriev I.V."/>
            <person name="Lindberg D.R."/>
            <person name="Seaver E.C."/>
            <person name="Weisblat D.A."/>
            <person name="Putnam N.H."/>
            <person name="Rokhsar D.S."/>
        </authorList>
    </citation>
    <scope>NUCLEOTIDE SEQUENCE [LARGE SCALE GENOMIC DNA]</scope>
</reference>
<evidence type="ECO:0000313" key="1">
    <source>
        <dbReference type="EMBL" id="ESO96986.1"/>
    </source>
</evidence>
<keyword evidence="2" id="KW-1185">Reference proteome</keyword>
<dbReference type="Proteomes" id="UP000030746">
    <property type="component" value="Unassembled WGS sequence"/>
</dbReference>
<organism evidence="1 2">
    <name type="scientific">Lottia gigantea</name>
    <name type="common">Giant owl limpet</name>
    <dbReference type="NCBI Taxonomy" id="225164"/>
    <lineage>
        <taxon>Eukaryota</taxon>
        <taxon>Metazoa</taxon>
        <taxon>Spiralia</taxon>
        <taxon>Lophotrochozoa</taxon>
        <taxon>Mollusca</taxon>
        <taxon>Gastropoda</taxon>
        <taxon>Patellogastropoda</taxon>
        <taxon>Lottioidea</taxon>
        <taxon>Lottiidae</taxon>
        <taxon>Lottia</taxon>
    </lineage>
</organism>
<dbReference type="AlphaFoldDB" id="V4ATD5"/>
<dbReference type="KEGG" id="lgi:LOTGIDRAFT_231744"/>
<protein>
    <submittedName>
        <fullName evidence="1">Uncharacterized protein</fullName>
    </submittedName>
</protein>
<dbReference type="RefSeq" id="XP_009052472.1">
    <property type="nucleotide sequence ID" value="XM_009054224.1"/>
</dbReference>
<dbReference type="HOGENOM" id="CLU_1476765_0_0_1"/>
<name>V4ATD5_LOTGI</name>
<proteinExistence type="predicted"/>
<dbReference type="CTD" id="20248696"/>